<organism evidence="3 4">
    <name type="scientific">Micromonospora rubida</name>
    <dbReference type="NCBI Taxonomy" id="2697657"/>
    <lineage>
        <taxon>Bacteria</taxon>
        <taxon>Bacillati</taxon>
        <taxon>Actinomycetota</taxon>
        <taxon>Actinomycetes</taxon>
        <taxon>Micromonosporales</taxon>
        <taxon>Micromonosporaceae</taxon>
        <taxon>Micromonospora</taxon>
    </lineage>
</organism>
<keyword evidence="2" id="KW-0472">Membrane</keyword>
<evidence type="ECO:0000256" key="1">
    <source>
        <dbReference type="SAM" id="MobiDB-lite"/>
    </source>
</evidence>
<evidence type="ECO:0008006" key="5">
    <source>
        <dbReference type="Google" id="ProtNLM"/>
    </source>
</evidence>
<keyword evidence="2" id="KW-0812">Transmembrane</keyword>
<proteinExistence type="predicted"/>
<feature type="transmembrane region" description="Helical" evidence="2">
    <location>
        <begin position="99"/>
        <end position="127"/>
    </location>
</feature>
<gene>
    <name evidence="3" type="ORF">ACH4OY_12815</name>
</gene>
<name>A0ABW7SLI5_9ACTN</name>
<keyword evidence="4" id="KW-1185">Reference proteome</keyword>
<dbReference type="RefSeq" id="WP_396679083.1">
    <property type="nucleotide sequence ID" value="NZ_JBIRPU010000006.1"/>
</dbReference>
<feature type="transmembrane region" description="Helical" evidence="2">
    <location>
        <begin position="67"/>
        <end position="87"/>
    </location>
</feature>
<evidence type="ECO:0000256" key="2">
    <source>
        <dbReference type="SAM" id="Phobius"/>
    </source>
</evidence>
<dbReference type="EMBL" id="JBIRPU010000006">
    <property type="protein sequence ID" value="MFI0793557.1"/>
    <property type="molecule type" value="Genomic_DNA"/>
</dbReference>
<accession>A0ABW7SLI5</accession>
<reference evidence="3 4" key="1">
    <citation type="submission" date="2024-10" db="EMBL/GenBank/DDBJ databases">
        <title>The Natural Products Discovery Center: Release of the First 8490 Sequenced Strains for Exploring Actinobacteria Biosynthetic Diversity.</title>
        <authorList>
            <person name="Kalkreuter E."/>
            <person name="Kautsar S.A."/>
            <person name="Yang D."/>
            <person name="Bader C.D."/>
            <person name="Teijaro C.N."/>
            <person name="Fluegel L."/>
            <person name="Davis C.M."/>
            <person name="Simpson J.R."/>
            <person name="Lauterbach L."/>
            <person name="Steele A.D."/>
            <person name="Gui C."/>
            <person name="Meng S."/>
            <person name="Li G."/>
            <person name="Viehrig K."/>
            <person name="Ye F."/>
            <person name="Su P."/>
            <person name="Kiefer A.F."/>
            <person name="Nichols A."/>
            <person name="Cepeda A.J."/>
            <person name="Yan W."/>
            <person name="Fan B."/>
            <person name="Jiang Y."/>
            <person name="Adhikari A."/>
            <person name="Zheng C.-J."/>
            <person name="Schuster L."/>
            <person name="Cowan T.M."/>
            <person name="Smanski M.J."/>
            <person name="Chevrette M.G."/>
            <person name="De Carvalho L.P.S."/>
            <person name="Shen B."/>
        </authorList>
    </citation>
    <scope>NUCLEOTIDE SEQUENCE [LARGE SCALE GENOMIC DNA]</scope>
    <source>
        <strain evidence="3 4">NPDC021253</strain>
    </source>
</reference>
<feature type="compositionally biased region" description="Gly residues" evidence="1">
    <location>
        <begin position="152"/>
        <end position="161"/>
    </location>
</feature>
<comment type="caution">
    <text evidence="3">The sequence shown here is derived from an EMBL/GenBank/DDBJ whole genome shotgun (WGS) entry which is preliminary data.</text>
</comment>
<feature type="region of interest" description="Disordered" evidence="1">
    <location>
        <begin position="136"/>
        <end position="161"/>
    </location>
</feature>
<protein>
    <recommendedName>
        <fullName evidence="5">DUF1707 domain-containing protein</fullName>
    </recommendedName>
</protein>
<dbReference type="Proteomes" id="UP001611075">
    <property type="component" value="Unassembled WGS sequence"/>
</dbReference>
<keyword evidence="2" id="KW-1133">Transmembrane helix</keyword>
<evidence type="ECO:0000313" key="4">
    <source>
        <dbReference type="Proteomes" id="UP001611075"/>
    </source>
</evidence>
<evidence type="ECO:0000313" key="3">
    <source>
        <dbReference type="EMBL" id="MFI0793557.1"/>
    </source>
</evidence>
<sequence>MTHDHVEAYTAELISELREYEVPGKVIGDAVAQVESHIADSGEKPTDVFGSPREFAKQVAHERKTSVGWPLYIASPLLTVGGGVLLLKGIFGASQGQQILWGVPAAVGITVGALAIVAWIILLIVAVDPIKDPRRGLRRERRPTSTSQGLVPPGGGTDKRD</sequence>